<dbReference type="Gramene" id="Kaladp0278s0006.1.v1.1">
    <property type="protein sequence ID" value="Kaladp0278s0006.1.v1.1"/>
    <property type="gene ID" value="Kaladp0278s0006.v1.1"/>
</dbReference>
<proteinExistence type="predicted"/>
<reference evidence="1" key="1">
    <citation type="submission" date="2021-01" db="UniProtKB">
        <authorList>
            <consortium name="EnsemblPlants"/>
        </authorList>
    </citation>
    <scope>IDENTIFICATION</scope>
</reference>
<keyword evidence="2" id="KW-1185">Reference proteome</keyword>
<protein>
    <submittedName>
        <fullName evidence="1">Uncharacterized protein</fullName>
    </submittedName>
</protein>
<evidence type="ECO:0000313" key="2">
    <source>
        <dbReference type="Proteomes" id="UP000594263"/>
    </source>
</evidence>
<evidence type="ECO:0000313" key="1">
    <source>
        <dbReference type="EnsemblPlants" id="Kaladp0278s0006.1.v1.1"/>
    </source>
</evidence>
<organism evidence="1 2">
    <name type="scientific">Kalanchoe fedtschenkoi</name>
    <name type="common">Lavender scallops</name>
    <name type="synonym">South American air plant</name>
    <dbReference type="NCBI Taxonomy" id="63787"/>
    <lineage>
        <taxon>Eukaryota</taxon>
        <taxon>Viridiplantae</taxon>
        <taxon>Streptophyta</taxon>
        <taxon>Embryophyta</taxon>
        <taxon>Tracheophyta</taxon>
        <taxon>Spermatophyta</taxon>
        <taxon>Magnoliopsida</taxon>
        <taxon>eudicotyledons</taxon>
        <taxon>Gunneridae</taxon>
        <taxon>Pentapetalae</taxon>
        <taxon>Saxifragales</taxon>
        <taxon>Crassulaceae</taxon>
        <taxon>Kalanchoe</taxon>
    </lineage>
</organism>
<name>A0A7N0VA72_KALFE</name>
<dbReference type="EnsemblPlants" id="Kaladp0278s0006.1.v1.1">
    <property type="protein sequence ID" value="Kaladp0278s0006.1.v1.1"/>
    <property type="gene ID" value="Kaladp0278s0006.v1.1"/>
</dbReference>
<accession>A0A7N0VA72</accession>
<dbReference type="Proteomes" id="UP000594263">
    <property type="component" value="Unplaced"/>
</dbReference>
<dbReference type="AlphaFoldDB" id="A0A7N0VA72"/>
<sequence>MIAPDSSVVPSIVSQLIKRSVEWGYLYRRSFRRGRVSTKTTQYYISSIGFAARQTKNSRSSAASGKPPALQYHVLLLNQSGSKVESPLTTTTVDRFRNRVLILEALQFIIVAQFLLLGTPQIQGFPFVSNCGRY</sequence>